<dbReference type="InterPro" id="IPR016181">
    <property type="entry name" value="Acyl_CoA_acyltransferase"/>
</dbReference>
<protein>
    <submittedName>
        <fullName evidence="4">L-amino acid N-acyltransferase YncA</fullName>
    </submittedName>
</protein>
<dbReference type="PROSITE" id="PS51186">
    <property type="entry name" value="GNAT"/>
    <property type="match status" value="1"/>
</dbReference>
<dbReference type="Gene3D" id="3.40.630.30">
    <property type="match status" value="1"/>
</dbReference>
<evidence type="ECO:0000256" key="2">
    <source>
        <dbReference type="ARBA" id="ARBA00023315"/>
    </source>
</evidence>
<sequence>MVMVRQANAADAEGMGQVLEALLAAGRRQKPGDTGFARAHYLEHPDLIAIMVAVDPSGRIMGFQSLKRAMPGNELGVTPGWGIIGTHVHPGATRRGVGRKLFAPTRGAAETAGLGRVEATIGRTNAGALAYYRAMGFETWREGDGLVRQVLRLD</sequence>
<dbReference type="PANTHER" id="PTHR43877">
    <property type="entry name" value="AMINOALKYLPHOSPHONATE N-ACETYLTRANSFERASE-RELATED-RELATED"/>
    <property type="match status" value="1"/>
</dbReference>
<keyword evidence="2 4" id="KW-0012">Acyltransferase</keyword>
<evidence type="ECO:0000256" key="1">
    <source>
        <dbReference type="ARBA" id="ARBA00022679"/>
    </source>
</evidence>
<dbReference type="InterPro" id="IPR000182">
    <property type="entry name" value="GNAT_dom"/>
</dbReference>
<dbReference type="Proteomes" id="UP000184932">
    <property type="component" value="Unassembled WGS sequence"/>
</dbReference>
<name>A0A1N6H9B3_9RHOB</name>
<organism evidence="4 5">
    <name type="scientific">Vannielia litorea</name>
    <dbReference type="NCBI Taxonomy" id="1217970"/>
    <lineage>
        <taxon>Bacteria</taxon>
        <taxon>Pseudomonadati</taxon>
        <taxon>Pseudomonadota</taxon>
        <taxon>Alphaproteobacteria</taxon>
        <taxon>Rhodobacterales</taxon>
        <taxon>Paracoccaceae</taxon>
        <taxon>Vannielia</taxon>
    </lineage>
</organism>
<dbReference type="RefSeq" id="WP_074257117.1">
    <property type="nucleotide sequence ID" value="NZ_FSRL01000001.1"/>
</dbReference>
<proteinExistence type="predicted"/>
<feature type="domain" description="N-acetyltransferase" evidence="3">
    <location>
        <begin position="2"/>
        <end position="154"/>
    </location>
</feature>
<gene>
    <name evidence="4" type="ORF">SAMN05444002_3188</name>
</gene>
<dbReference type="EMBL" id="FSRL01000001">
    <property type="protein sequence ID" value="SIO16362.1"/>
    <property type="molecule type" value="Genomic_DNA"/>
</dbReference>
<evidence type="ECO:0000259" key="3">
    <source>
        <dbReference type="PROSITE" id="PS51186"/>
    </source>
</evidence>
<dbReference type="InterPro" id="IPR050832">
    <property type="entry name" value="Bact_Acetyltransf"/>
</dbReference>
<keyword evidence="1 4" id="KW-0808">Transferase</keyword>
<evidence type="ECO:0000313" key="5">
    <source>
        <dbReference type="Proteomes" id="UP000184932"/>
    </source>
</evidence>
<evidence type="ECO:0000313" key="4">
    <source>
        <dbReference type="EMBL" id="SIO16362.1"/>
    </source>
</evidence>
<dbReference type="GO" id="GO:0016747">
    <property type="term" value="F:acyltransferase activity, transferring groups other than amino-acyl groups"/>
    <property type="evidence" value="ECO:0007669"/>
    <property type="project" value="InterPro"/>
</dbReference>
<dbReference type="SUPFAM" id="SSF55729">
    <property type="entry name" value="Acyl-CoA N-acyltransferases (Nat)"/>
    <property type="match status" value="1"/>
</dbReference>
<dbReference type="AlphaFoldDB" id="A0A1N6H9B3"/>
<keyword evidence="5" id="KW-1185">Reference proteome</keyword>
<dbReference type="Pfam" id="PF00583">
    <property type="entry name" value="Acetyltransf_1"/>
    <property type="match status" value="1"/>
</dbReference>
<reference evidence="5" key="1">
    <citation type="submission" date="2016-11" db="EMBL/GenBank/DDBJ databases">
        <authorList>
            <person name="Varghese N."/>
            <person name="Submissions S."/>
        </authorList>
    </citation>
    <scope>NUCLEOTIDE SEQUENCE [LARGE SCALE GENOMIC DNA]</scope>
    <source>
        <strain evidence="5">DSM 29440</strain>
    </source>
</reference>
<dbReference type="STRING" id="1217970.SAMN05444002_3188"/>
<accession>A0A1N6H9B3</accession>